<evidence type="ECO:0000256" key="5">
    <source>
        <dbReference type="ARBA" id="ARBA00022692"/>
    </source>
</evidence>
<dbReference type="Proteomes" id="UP000604046">
    <property type="component" value="Unassembled WGS sequence"/>
</dbReference>
<organism evidence="11 12">
    <name type="scientific">Symbiodinium natans</name>
    <dbReference type="NCBI Taxonomy" id="878477"/>
    <lineage>
        <taxon>Eukaryota</taxon>
        <taxon>Sar</taxon>
        <taxon>Alveolata</taxon>
        <taxon>Dinophyceae</taxon>
        <taxon>Suessiales</taxon>
        <taxon>Symbiodiniaceae</taxon>
        <taxon>Symbiodinium</taxon>
    </lineage>
</organism>
<dbReference type="PANTHER" id="PTHR13205:SF15">
    <property type="entry name" value="DOLICHOL KINASE"/>
    <property type="match status" value="1"/>
</dbReference>
<dbReference type="PANTHER" id="PTHR13205">
    <property type="entry name" value="TRANSMEMBRANE PROTEIN 15-RELATED"/>
    <property type="match status" value="1"/>
</dbReference>
<evidence type="ECO:0000256" key="7">
    <source>
        <dbReference type="ARBA" id="ARBA00022824"/>
    </source>
</evidence>
<keyword evidence="8 10" id="KW-1133">Transmembrane helix</keyword>
<evidence type="ECO:0000256" key="10">
    <source>
        <dbReference type="SAM" id="Phobius"/>
    </source>
</evidence>
<evidence type="ECO:0000313" key="11">
    <source>
        <dbReference type="EMBL" id="CAE7243289.1"/>
    </source>
</evidence>
<feature type="transmembrane region" description="Helical" evidence="10">
    <location>
        <begin position="225"/>
        <end position="243"/>
    </location>
</feature>
<evidence type="ECO:0000256" key="4">
    <source>
        <dbReference type="ARBA" id="ARBA00022679"/>
    </source>
</evidence>
<protein>
    <recommendedName>
        <fullName evidence="3">dolichol kinase</fullName>
        <ecNumber evidence="3">2.7.1.108</ecNumber>
    </recommendedName>
</protein>
<dbReference type="GO" id="GO:0005789">
    <property type="term" value="C:endoplasmic reticulum membrane"/>
    <property type="evidence" value="ECO:0007669"/>
    <property type="project" value="UniProtKB-SubCell"/>
</dbReference>
<accession>A0A812LLT4</accession>
<keyword evidence="6" id="KW-0418">Kinase</keyword>
<comment type="subcellular location">
    <subcellularLocation>
        <location evidence="1">Endoplasmic reticulum membrane</location>
        <topology evidence="1">Multi-pass membrane protein</topology>
    </subcellularLocation>
</comment>
<dbReference type="GO" id="GO:0043048">
    <property type="term" value="P:dolichyl monophosphate biosynthetic process"/>
    <property type="evidence" value="ECO:0007669"/>
    <property type="project" value="TreeGrafter"/>
</dbReference>
<evidence type="ECO:0000256" key="6">
    <source>
        <dbReference type="ARBA" id="ARBA00022777"/>
    </source>
</evidence>
<comment type="similarity">
    <text evidence="2">Belongs to the polyprenol kinase family.</text>
</comment>
<proteinExistence type="inferred from homology"/>
<keyword evidence="5 10" id="KW-0812">Transmembrane</keyword>
<evidence type="ECO:0000256" key="9">
    <source>
        <dbReference type="ARBA" id="ARBA00023136"/>
    </source>
</evidence>
<dbReference type="GO" id="GO:0004168">
    <property type="term" value="F:dolichol kinase activity"/>
    <property type="evidence" value="ECO:0007669"/>
    <property type="project" value="UniProtKB-EC"/>
</dbReference>
<dbReference type="AlphaFoldDB" id="A0A812LLT4"/>
<comment type="caution">
    <text evidence="11">The sequence shown here is derived from an EMBL/GenBank/DDBJ whole genome shotgun (WGS) entry which is preliminary data.</text>
</comment>
<keyword evidence="7" id="KW-0256">Endoplasmic reticulum</keyword>
<name>A0A812LLT4_9DINO</name>
<evidence type="ECO:0000256" key="3">
    <source>
        <dbReference type="ARBA" id="ARBA00012132"/>
    </source>
</evidence>
<dbReference type="OrthoDB" id="449546at2759"/>
<gene>
    <name evidence="11" type="primary">Dolk</name>
    <name evidence="11" type="ORF">SNAT2548_LOCUS11255</name>
</gene>
<evidence type="ECO:0000256" key="2">
    <source>
        <dbReference type="ARBA" id="ARBA00010794"/>
    </source>
</evidence>
<keyword evidence="12" id="KW-1185">Reference proteome</keyword>
<dbReference type="InterPro" id="IPR032974">
    <property type="entry name" value="Polypren_kinase"/>
</dbReference>
<feature type="transmembrane region" description="Helical" evidence="10">
    <location>
        <begin position="104"/>
        <end position="128"/>
    </location>
</feature>
<evidence type="ECO:0000256" key="8">
    <source>
        <dbReference type="ARBA" id="ARBA00022989"/>
    </source>
</evidence>
<keyword evidence="9 10" id="KW-0472">Membrane</keyword>
<keyword evidence="4" id="KW-0808">Transferase</keyword>
<reference evidence="11" key="1">
    <citation type="submission" date="2021-02" db="EMBL/GenBank/DDBJ databases">
        <authorList>
            <person name="Dougan E. K."/>
            <person name="Rhodes N."/>
            <person name="Thang M."/>
            <person name="Chan C."/>
        </authorList>
    </citation>
    <scope>NUCLEOTIDE SEQUENCE</scope>
</reference>
<dbReference type="EMBL" id="CAJNDS010001001">
    <property type="protein sequence ID" value="CAE7243289.1"/>
    <property type="molecule type" value="Genomic_DNA"/>
</dbReference>
<sequence length="376" mass="41408">MSSLLRGMKAKMWPAPALSHVLHTAEHYSKETCVWPLSSQKGNIPQPCYLFSKDCSAGAVMINNIQGTTTPDKNVLPAVRDEGQDVARCIVKEVKDSGSFVPRLAWPSVFFLLLAAAGLFLVASARFLGRLLPRRARPWAAVLATLVTGAVFLLWCLTDLGTAATFRDERPLWWFLGYILEPAHRRMLLLQWPLLLIAGVVGADHLSRRLAAKSKGCPSNRDKHFVRKSFHALAIALFAPPLFEGLAPFLSLSLLIASLLFLALEACRFHQTPGLAPLLDSYLGQYLDKREDIARGDLVLTHLYLLLGCALPIWLERSLVEPRCPDAGAALRQWAGLLLIGAPGHRLATLARPLSASSSAGYSPSELFWTFMLRLL</sequence>
<evidence type="ECO:0000313" key="12">
    <source>
        <dbReference type="Proteomes" id="UP000604046"/>
    </source>
</evidence>
<evidence type="ECO:0000256" key="1">
    <source>
        <dbReference type="ARBA" id="ARBA00004477"/>
    </source>
</evidence>
<feature type="transmembrane region" description="Helical" evidence="10">
    <location>
        <begin position="140"/>
        <end position="166"/>
    </location>
</feature>
<dbReference type="EC" id="2.7.1.108" evidence="3"/>